<organism evidence="3 4">
    <name type="scientific">Cloeon dipterum</name>
    <dbReference type="NCBI Taxonomy" id="197152"/>
    <lineage>
        <taxon>Eukaryota</taxon>
        <taxon>Metazoa</taxon>
        <taxon>Ecdysozoa</taxon>
        <taxon>Arthropoda</taxon>
        <taxon>Hexapoda</taxon>
        <taxon>Insecta</taxon>
        <taxon>Pterygota</taxon>
        <taxon>Palaeoptera</taxon>
        <taxon>Ephemeroptera</taxon>
        <taxon>Pisciforma</taxon>
        <taxon>Baetidae</taxon>
        <taxon>Cloeon</taxon>
    </lineage>
</organism>
<evidence type="ECO:0000313" key="4">
    <source>
        <dbReference type="Proteomes" id="UP000494165"/>
    </source>
</evidence>
<gene>
    <name evidence="3" type="ORF">CLODIP_2_CD12170</name>
</gene>
<keyword evidence="4" id="KW-1185">Reference proteome</keyword>
<evidence type="ECO:0008006" key="5">
    <source>
        <dbReference type="Google" id="ProtNLM"/>
    </source>
</evidence>
<dbReference type="PANTHER" id="PTHR46771">
    <property type="entry name" value="DETERIN"/>
    <property type="match status" value="1"/>
</dbReference>
<accession>A0A8S1CPY3</accession>
<evidence type="ECO:0000256" key="2">
    <source>
        <dbReference type="ARBA" id="ARBA00022833"/>
    </source>
</evidence>
<dbReference type="Pfam" id="PF00653">
    <property type="entry name" value="BIR"/>
    <property type="match status" value="1"/>
</dbReference>
<dbReference type="PANTHER" id="PTHR46771:SF5">
    <property type="entry name" value="DETERIN"/>
    <property type="match status" value="1"/>
</dbReference>
<dbReference type="PROSITE" id="PS50143">
    <property type="entry name" value="BIR_REPEAT_2"/>
    <property type="match status" value="1"/>
</dbReference>
<evidence type="ECO:0000313" key="3">
    <source>
        <dbReference type="EMBL" id="CAB3370102.1"/>
    </source>
</evidence>
<proteinExistence type="predicted"/>
<protein>
    <recommendedName>
        <fullName evidence="5">Baculoviral IAP repeat-containing protein 5.2</fullName>
    </recommendedName>
</protein>
<dbReference type="Gene3D" id="1.10.1170.10">
    <property type="entry name" value="Inhibitor Of Apoptosis Protein (2mihbC-IAP-1), Chain A"/>
    <property type="match status" value="1"/>
</dbReference>
<evidence type="ECO:0000256" key="1">
    <source>
        <dbReference type="ARBA" id="ARBA00022723"/>
    </source>
</evidence>
<comment type="caution">
    <text evidence="3">The sequence shown here is derived from an EMBL/GenBank/DDBJ whole genome shotgun (WGS) entry which is preliminary data.</text>
</comment>
<name>A0A8S1CPY3_9INSE</name>
<dbReference type="EMBL" id="CADEPI010000050">
    <property type="protein sequence ID" value="CAB3370102.1"/>
    <property type="molecule type" value="Genomic_DNA"/>
</dbReference>
<dbReference type="SMART" id="SM00238">
    <property type="entry name" value="BIR"/>
    <property type="match status" value="1"/>
</dbReference>
<dbReference type="OrthoDB" id="2196114at2759"/>
<dbReference type="InterPro" id="IPR051190">
    <property type="entry name" value="Baculoviral_IAP"/>
</dbReference>
<dbReference type="AlphaFoldDB" id="A0A8S1CPY3"/>
<reference evidence="3 4" key="1">
    <citation type="submission" date="2020-04" db="EMBL/GenBank/DDBJ databases">
        <authorList>
            <person name="Alioto T."/>
            <person name="Alioto T."/>
            <person name="Gomez Garrido J."/>
        </authorList>
    </citation>
    <scope>NUCLEOTIDE SEQUENCE [LARGE SCALE GENOMIC DNA]</scope>
</reference>
<dbReference type="GO" id="GO:0046872">
    <property type="term" value="F:metal ion binding"/>
    <property type="evidence" value="ECO:0007669"/>
    <property type="project" value="UniProtKB-KW"/>
</dbReference>
<dbReference type="InterPro" id="IPR001370">
    <property type="entry name" value="BIR_rpt"/>
</dbReference>
<keyword evidence="2" id="KW-0862">Zinc</keyword>
<dbReference type="Proteomes" id="UP000494165">
    <property type="component" value="Unassembled WGS sequence"/>
</dbReference>
<sequence length="212" mass="24317">MISCAPDDAGHMFNYFGAQEAEPRAAERARANKSDCFHVLVSCHHHYLISGGSRFVIFPNFALLTNFGSKMVETHENQGADEDVIVMYKQRLQTFGDKGLWFEIGPASRENMAKHGFFCQNNENRKNKTVHCAYCHQEFANWARQDDPKVRHLEESPNCPFVKCGKEEGDLTVKEFLEIELAVKISLMENEKEQRKAALVRSFVEIENLEKE</sequence>
<dbReference type="SUPFAM" id="SSF57924">
    <property type="entry name" value="Inhibitor of apoptosis (IAP) repeat"/>
    <property type="match status" value="1"/>
</dbReference>
<keyword evidence="1" id="KW-0479">Metal-binding</keyword>